<protein>
    <submittedName>
        <fullName evidence="5">Uncharacterized protein</fullName>
    </submittedName>
</protein>
<accession>A0AAN5D4Y4</accession>
<dbReference type="EMBL" id="BTRK01000005">
    <property type="protein sequence ID" value="GMR55809.1"/>
    <property type="molecule type" value="Genomic_DNA"/>
</dbReference>
<proteinExistence type="predicted"/>
<sequence>TSAAHHPLISSEFRVISPPFIVFRCQSRSSSSFSLSPSSQLMLLLTSFHHVMKSAREPRRSTMNAAEPMATSDRWMDSVAS</sequence>
<feature type="region of interest" description="Disordered" evidence="1">
    <location>
        <begin position="56"/>
        <end position="81"/>
    </location>
</feature>
<evidence type="ECO:0000313" key="5">
    <source>
        <dbReference type="EMBL" id="GMR55810.1"/>
    </source>
</evidence>
<name>A0AAN5D4Y4_9BILA</name>
<evidence type="ECO:0000313" key="4">
    <source>
        <dbReference type="EMBL" id="GMR55809.1"/>
    </source>
</evidence>
<reference evidence="7" key="1">
    <citation type="submission" date="2022-10" db="EMBL/GenBank/DDBJ databases">
        <title>Genome assembly of Pristionchus species.</title>
        <authorList>
            <person name="Yoshida K."/>
            <person name="Sommer R.J."/>
        </authorList>
    </citation>
    <scope>NUCLEOTIDE SEQUENCE [LARGE SCALE GENOMIC DNA]</scope>
    <source>
        <strain evidence="7">RS5460</strain>
    </source>
</reference>
<dbReference type="EMBL" id="BTRK01000005">
    <property type="protein sequence ID" value="GMR51308.1"/>
    <property type="molecule type" value="Genomic_DNA"/>
</dbReference>
<dbReference type="EMBL" id="BTRK01000005">
    <property type="protein sequence ID" value="GMR55808.1"/>
    <property type="molecule type" value="Genomic_DNA"/>
</dbReference>
<evidence type="ECO:0000256" key="1">
    <source>
        <dbReference type="SAM" id="MobiDB-lite"/>
    </source>
</evidence>
<comment type="caution">
    <text evidence="5">The sequence shown here is derived from an EMBL/GenBank/DDBJ whole genome shotgun (WGS) entry which is preliminary data.</text>
</comment>
<evidence type="ECO:0000313" key="2">
    <source>
        <dbReference type="EMBL" id="GMR51308.1"/>
    </source>
</evidence>
<dbReference type="Proteomes" id="UP001328107">
    <property type="component" value="Unassembled WGS sequence"/>
</dbReference>
<feature type="non-terminal residue" evidence="5">
    <location>
        <position position="1"/>
    </location>
</feature>
<dbReference type="EMBL" id="BTRK01000005">
    <property type="protein sequence ID" value="GMR55810.1"/>
    <property type="molecule type" value="Genomic_DNA"/>
</dbReference>
<evidence type="ECO:0000313" key="3">
    <source>
        <dbReference type="EMBL" id="GMR55808.1"/>
    </source>
</evidence>
<keyword evidence="7" id="KW-1185">Reference proteome</keyword>
<reference evidence="5" key="2">
    <citation type="submission" date="2023-06" db="EMBL/GenBank/DDBJ databases">
        <title>Genome assembly of Pristionchus species.</title>
        <authorList>
            <person name="Yoshida K."/>
            <person name="Sommer R.J."/>
        </authorList>
    </citation>
    <scope>NUCLEOTIDE SEQUENCE</scope>
    <source>
        <strain evidence="5 7">RS5460</strain>
    </source>
</reference>
<evidence type="ECO:0000313" key="6">
    <source>
        <dbReference type="EMBL" id="GMR55889.1"/>
    </source>
</evidence>
<organism evidence="5 7">
    <name type="scientific">Pristionchus mayeri</name>
    <dbReference type="NCBI Taxonomy" id="1317129"/>
    <lineage>
        <taxon>Eukaryota</taxon>
        <taxon>Metazoa</taxon>
        <taxon>Ecdysozoa</taxon>
        <taxon>Nematoda</taxon>
        <taxon>Chromadorea</taxon>
        <taxon>Rhabditida</taxon>
        <taxon>Rhabditina</taxon>
        <taxon>Diplogasteromorpha</taxon>
        <taxon>Diplogasteroidea</taxon>
        <taxon>Neodiplogasteridae</taxon>
        <taxon>Pristionchus</taxon>
    </lineage>
</organism>
<dbReference type="EMBL" id="BTRK01000005">
    <property type="protein sequence ID" value="GMR55889.1"/>
    <property type="molecule type" value="Genomic_DNA"/>
</dbReference>
<dbReference type="AlphaFoldDB" id="A0AAN5D4Y4"/>
<gene>
    <name evidence="2" type="ORF">PMAYCL1PPCAC_21503</name>
    <name evidence="3" type="ORF">PMAYCL1PPCAC_26003</name>
    <name evidence="4" type="ORF">PMAYCL1PPCAC_26004</name>
    <name evidence="5" type="ORF">PMAYCL1PPCAC_26005</name>
    <name evidence="6" type="ORF">PMAYCL1PPCAC_26084</name>
</gene>
<evidence type="ECO:0000313" key="7">
    <source>
        <dbReference type="Proteomes" id="UP001328107"/>
    </source>
</evidence>